<evidence type="ECO:0000313" key="16">
    <source>
        <dbReference type="Proteomes" id="UP000510886"/>
    </source>
</evidence>
<dbReference type="Pfam" id="PF02129">
    <property type="entry name" value="Peptidase_S15"/>
    <property type="match status" value="1"/>
</dbReference>
<dbReference type="GO" id="GO:0008236">
    <property type="term" value="F:serine-type peptidase activity"/>
    <property type="evidence" value="ECO:0007669"/>
    <property type="project" value="UniProtKB-KW"/>
</dbReference>
<organism evidence="15 16">
    <name type="scientific">Ligilactobacillus saerimneri</name>
    <dbReference type="NCBI Taxonomy" id="228229"/>
    <lineage>
        <taxon>Bacteria</taxon>
        <taxon>Bacillati</taxon>
        <taxon>Bacillota</taxon>
        <taxon>Bacilli</taxon>
        <taxon>Lactobacillales</taxon>
        <taxon>Lactobacillaceae</taxon>
        <taxon>Ligilactobacillus</taxon>
    </lineage>
</organism>
<dbReference type="NCBIfam" id="NF003781">
    <property type="entry name" value="PRK05371.1-2"/>
    <property type="match status" value="1"/>
</dbReference>
<evidence type="ECO:0000256" key="5">
    <source>
        <dbReference type="ARBA" id="ARBA00012463"/>
    </source>
</evidence>
<dbReference type="InterPro" id="IPR013736">
    <property type="entry name" value="Xaa-Pro_dipept_C"/>
</dbReference>
<dbReference type="InterPro" id="IPR015251">
    <property type="entry name" value="PepX_N_dom"/>
</dbReference>
<dbReference type="Gene3D" id="1.10.246.70">
    <property type="match status" value="1"/>
</dbReference>
<evidence type="ECO:0000256" key="10">
    <source>
        <dbReference type="ARBA" id="ARBA00022825"/>
    </source>
</evidence>
<dbReference type="EC" id="3.4.14.11" evidence="5"/>
<proteinExistence type="inferred from homology"/>
<name>A0A7H9EML1_9LACO</name>
<accession>A0A7H9EML1</accession>
<dbReference type="RefSeq" id="WP_180848717.1">
    <property type="nucleotide sequence ID" value="NZ_CP047418.1"/>
</dbReference>
<keyword evidence="8" id="KW-0645">Protease</keyword>
<keyword evidence="9 15" id="KW-0378">Hydrolase</keyword>
<dbReference type="InterPro" id="IPR036313">
    <property type="entry name" value="PepX_N_dom_sf"/>
</dbReference>
<dbReference type="SUPFAM" id="SSF53474">
    <property type="entry name" value="alpha/beta-Hydrolases"/>
    <property type="match status" value="1"/>
</dbReference>
<evidence type="ECO:0000259" key="13">
    <source>
        <dbReference type="SMART" id="SM00939"/>
    </source>
</evidence>
<dbReference type="EMBL" id="CP047418">
    <property type="protein sequence ID" value="QLL78537.1"/>
    <property type="molecule type" value="Genomic_DNA"/>
</dbReference>
<dbReference type="Pfam" id="PF08530">
    <property type="entry name" value="PepX_C"/>
    <property type="match status" value="1"/>
</dbReference>
<feature type="domain" description="Xaa-Pro dipeptidyl-peptidase C-terminal" evidence="13">
    <location>
        <begin position="538"/>
        <end position="798"/>
    </location>
</feature>
<dbReference type="GO" id="GO:0008239">
    <property type="term" value="F:dipeptidyl-peptidase activity"/>
    <property type="evidence" value="ECO:0007669"/>
    <property type="project" value="UniProtKB-EC"/>
</dbReference>
<dbReference type="KEGG" id="lsw:GTO87_08050"/>
<keyword evidence="10" id="KW-0720">Serine protease</keyword>
<evidence type="ECO:0000256" key="7">
    <source>
        <dbReference type="ARBA" id="ARBA00022438"/>
    </source>
</evidence>
<protein>
    <recommendedName>
        <fullName evidence="6">Xaa-Pro dipeptidyl-peptidase</fullName>
        <ecNumber evidence="5">3.4.14.11</ecNumber>
    </recommendedName>
    <alternativeName>
        <fullName evidence="12">X-Pro dipeptidyl-peptidase</fullName>
    </alternativeName>
    <alternativeName>
        <fullName evidence="11">X-prolyl-dipeptidyl aminopeptidase</fullName>
    </alternativeName>
</protein>
<dbReference type="GO" id="GO:0006508">
    <property type="term" value="P:proteolysis"/>
    <property type="evidence" value="ECO:0007669"/>
    <property type="project" value="UniProtKB-KW"/>
</dbReference>
<evidence type="ECO:0000256" key="9">
    <source>
        <dbReference type="ARBA" id="ARBA00022801"/>
    </source>
</evidence>
<feature type="domain" description="X-Prolyl dipeptidyl aminopeptidase PepX N-terminal" evidence="14">
    <location>
        <begin position="1"/>
        <end position="156"/>
    </location>
</feature>
<dbReference type="SUPFAM" id="SSF81761">
    <property type="entry name" value="X-Prolyl dipeptidyl aminopeptidase PepX, N-terminal domain"/>
    <property type="match status" value="1"/>
</dbReference>
<evidence type="ECO:0000256" key="2">
    <source>
        <dbReference type="ARBA" id="ARBA00003997"/>
    </source>
</evidence>
<evidence type="ECO:0000313" key="15">
    <source>
        <dbReference type="EMBL" id="QLL78537.1"/>
    </source>
</evidence>
<comment type="catalytic activity">
    <reaction evidence="1">
        <text>Hydrolyzes Xaa-Pro-|- bonds to release unblocked, N-terminal dipeptides from substrates including Ala-Pro-|-p-nitroanilide and (sequentially) Tyr-Pro-|-Phe-Pro-|-Gly-Pro-|-Ile.</text>
        <dbReference type="EC" id="3.4.14.11"/>
    </reaction>
</comment>
<dbReference type="Pfam" id="PF09168">
    <property type="entry name" value="PepX_N"/>
    <property type="match status" value="1"/>
</dbReference>
<reference evidence="15 16" key="1">
    <citation type="submission" date="2020-01" db="EMBL/GenBank/DDBJ databases">
        <title>Complete and circular genome sequences of six lactobacillus isolates from horses.</title>
        <authorList>
            <person name="Hassan H.M."/>
        </authorList>
    </citation>
    <scope>NUCLEOTIDE SEQUENCE [LARGE SCALE GENOMIC DNA]</scope>
    <source>
        <strain evidence="15 16">1A</strain>
    </source>
</reference>
<dbReference type="SMART" id="SM00940">
    <property type="entry name" value="PepX_N"/>
    <property type="match status" value="1"/>
</dbReference>
<comment type="subunit">
    <text evidence="4">Homodimer.</text>
</comment>
<evidence type="ECO:0000259" key="14">
    <source>
        <dbReference type="SMART" id="SM00940"/>
    </source>
</evidence>
<dbReference type="Gene3D" id="3.40.50.1820">
    <property type="entry name" value="alpha/beta hydrolase"/>
    <property type="match status" value="1"/>
</dbReference>
<dbReference type="AlphaFoldDB" id="A0A7H9EML1"/>
<dbReference type="Proteomes" id="UP000510886">
    <property type="component" value="Chromosome"/>
</dbReference>
<dbReference type="InterPro" id="IPR000383">
    <property type="entry name" value="Xaa-Pro-like_dom"/>
</dbReference>
<evidence type="ECO:0000256" key="12">
    <source>
        <dbReference type="ARBA" id="ARBA00031951"/>
    </source>
</evidence>
<keyword evidence="7" id="KW-0031">Aminopeptidase</keyword>
<dbReference type="InterPro" id="IPR029058">
    <property type="entry name" value="AB_hydrolase_fold"/>
</dbReference>
<dbReference type="GO" id="GO:0004177">
    <property type="term" value="F:aminopeptidase activity"/>
    <property type="evidence" value="ECO:0007669"/>
    <property type="project" value="UniProtKB-KW"/>
</dbReference>
<evidence type="ECO:0000256" key="11">
    <source>
        <dbReference type="ARBA" id="ARBA00030045"/>
    </source>
</evidence>
<evidence type="ECO:0000256" key="1">
    <source>
        <dbReference type="ARBA" id="ARBA00000123"/>
    </source>
</evidence>
<dbReference type="PRINTS" id="PR00923">
    <property type="entry name" value="LACTOPTASE"/>
</dbReference>
<evidence type="ECO:0000256" key="3">
    <source>
        <dbReference type="ARBA" id="ARBA00010819"/>
    </source>
</evidence>
<comment type="function">
    <text evidence="2">Removes N-terminal dipeptides sequentially from polypeptides having unsubstituted N-termini provided that the penultimate residue is proline.</text>
</comment>
<dbReference type="SUPFAM" id="SSF49785">
    <property type="entry name" value="Galactose-binding domain-like"/>
    <property type="match status" value="1"/>
</dbReference>
<dbReference type="InterPro" id="IPR008252">
    <property type="entry name" value="Pept_S15_Xpro"/>
</dbReference>
<evidence type="ECO:0000256" key="6">
    <source>
        <dbReference type="ARBA" id="ARBA00014682"/>
    </source>
</evidence>
<dbReference type="InterPro" id="IPR008979">
    <property type="entry name" value="Galactose-bd-like_sf"/>
</dbReference>
<gene>
    <name evidence="15" type="ORF">GTO87_08050</name>
</gene>
<sequence length="805" mass="89572">MKFNQFAFHTPDLATQISELKQLRFLQADFTVTATNPTTLWLHLLQQTQVQALTPAGKNAAVAEYLATPTTSVPEFVNRHAVDATAFYTVALQLLGFEHGEDFTIGDPFPAMNRFHLPYHSPLTTTSDVVTAWYNLLNTFTKGGYVYLDHLAAAGYFHQLDNLPQPLFFNGKAQPVFATDNLVREVVYVESDLDTDHDGRADRLKTIIIRPQATNQGIQVPVVFTASPYNQGTNDAAGDRMMHDVNVPLTKKPVQALTYTDIAYQAPTVPTPQKTVPTDTVTAATETFSTEPSVKLNEYFLARGFAAVYSAGIGTKDSDGVRTTGDPAETAAAVAVIEWLNGNRPAYTDRTGSTAITAWWTTGNVAMTGKSYLGTLATAAATTGVDGLKTVISEAAISNWYDYYREGGLVVAPGGFPGEDADVLAEECFSRQKAANDYLHIKKYFHEQLAAITAGQDRTTGSYNAFWDARNYLKDTAHITADVLIVHGLNDQNVKPVHAYNLWHKLAPLSGNRKLILHQGQHIYINNFQSLDFSDMMNLWLSHELYGIDNGAPQLLPDVLVQDNSQPATWHTFSDWGGKPNQTLYLGEKQLRTQRQLQVPVASFTDQLDPVDFDFYTHNLDQWENDLLTLKTTKLTSQRLVFLTKPLQQDQYLQGLPQISLRVASNQDIGLISCMLVDYGTARRLKADPTPLRGFSIPYGYHWQNNQLHEFTLAKQPSSFKLISRGHINLQNRTNLWQADPVEPGSFYQVDLSLQPAYYHLLAGHQLGLVICATDMPMTIRGNQGITYSIDPSKSHIELQMTPFH</sequence>
<dbReference type="Gene3D" id="2.60.120.260">
    <property type="entry name" value="Galactose-binding domain-like"/>
    <property type="match status" value="1"/>
</dbReference>
<comment type="similarity">
    <text evidence="3">Belongs to the peptidase S15 family.</text>
</comment>
<dbReference type="SMART" id="SM00939">
    <property type="entry name" value="PepX_C"/>
    <property type="match status" value="1"/>
</dbReference>
<evidence type="ECO:0000256" key="8">
    <source>
        <dbReference type="ARBA" id="ARBA00022670"/>
    </source>
</evidence>
<evidence type="ECO:0000256" key="4">
    <source>
        <dbReference type="ARBA" id="ARBA00011738"/>
    </source>
</evidence>